<evidence type="ECO:0000313" key="1">
    <source>
        <dbReference type="EMBL" id="RVD92554.1"/>
    </source>
</evidence>
<dbReference type="AlphaFoldDB" id="A0A437AN08"/>
<dbReference type="Proteomes" id="UP000282876">
    <property type="component" value="Unassembled WGS sequence"/>
</dbReference>
<dbReference type="VEuPathDB" id="MicrosporidiaDB:TUBRATIS_009350"/>
<accession>A0A437AN08</accession>
<dbReference type="EMBL" id="RCSS01000191">
    <property type="protein sequence ID" value="RVD92554.1"/>
    <property type="molecule type" value="Genomic_DNA"/>
</dbReference>
<comment type="caution">
    <text evidence="1">The sequence shown here is derived from an EMBL/GenBank/DDBJ whole genome shotgun (WGS) entry which is preliminary data.</text>
</comment>
<keyword evidence="2" id="KW-1185">Reference proteome</keyword>
<evidence type="ECO:0000313" key="2">
    <source>
        <dbReference type="Proteomes" id="UP000282876"/>
    </source>
</evidence>
<name>A0A437AN08_9MICR</name>
<proteinExistence type="predicted"/>
<reference evidence="1 2" key="1">
    <citation type="submission" date="2018-10" db="EMBL/GenBank/DDBJ databases">
        <title>Draft genome sequence of the microsporidian Tubulinosema ratisbonensis.</title>
        <authorList>
            <person name="Polonais V."/>
            <person name="Peyretaillade E."/>
            <person name="Niehus S."/>
            <person name="Wawrzyniak I."/>
            <person name="Franchet A."/>
            <person name="Gaspin C."/>
            <person name="Reichstadt M."/>
            <person name="Belser C."/>
            <person name="Labadie K."/>
            <person name="Delbac F."/>
            <person name="Ferrandon D."/>
        </authorList>
    </citation>
    <scope>NUCLEOTIDE SEQUENCE [LARGE SCALE GENOMIC DNA]</scope>
    <source>
        <strain evidence="1 2">Franzen</strain>
    </source>
</reference>
<protein>
    <submittedName>
        <fullName evidence="1">Uncharacterized protein</fullName>
    </submittedName>
</protein>
<gene>
    <name evidence="1" type="ORF">TUBRATIS_009350</name>
</gene>
<sequence>MFCLYFLIIKSADKVETITSGKELEILSHSTNYIPKYGNIKINKIDLSQYKYQKIEDCTDKMFDIISNELFLLKISHKRKIQFAEIENNENRSTNIEKHLWNLIFKISKANLVKHFFKLSIIYNLFSNEHITYESIYNMKKMQYFDINKKLIEYFCIELIRNNPKEIDGPNLDTKISVRDKSQIKILYVNFNRNFMNYVAKTVESCSIVYLGVYFRSFYKNIDKSKLGCISGIKGVFDLVIIEMTFSSYEFKVLIKFMPDIEMYKALATMRNIPECVFGKLHYNITYSLTKFEYIIVLLFGKLSNIFNIKFIPLYKLQIIHALRYHLRCVLYSFLKDKKFHRLDFNDFDGIKFLAFLSYVKSMGGSLESFEGYNESVCEKNFFAIEEYEKKIFDLTG</sequence>
<organism evidence="1 2">
    <name type="scientific">Tubulinosema ratisbonensis</name>
    <dbReference type="NCBI Taxonomy" id="291195"/>
    <lineage>
        <taxon>Eukaryota</taxon>
        <taxon>Fungi</taxon>
        <taxon>Fungi incertae sedis</taxon>
        <taxon>Microsporidia</taxon>
        <taxon>Tubulinosematoidea</taxon>
        <taxon>Tubulinosematidae</taxon>
        <taxon>Tubulinosema</taxon>
    </lineage>
</organism>